<dbReference type="Pfam" id="PF03788">
    <property type="entry name" value="LrgA"/>
    <property type="match status" value="1"/>
</dbReference>
<evidence type="ECO:0000256" key="1">
    <source>
        <dbReference type="ARBA" id="ARBA00004651"/>
    </source>
</evidence>
<dbReference type="InterPro" id="IPR005538">
    <property type="entry name" value="LrgA/CidA"/>
</dbReference>
<protein>
    <submittedName>
        <fullName evidence="7">CidA/LrgA family protein</fullName>
    </submittedName>
</protein>
<name>A0A7G8QAP9_9GAMM</name>
<evidence type="ECO:0000256" key="3">
    <source>
        <dbReference type="ARBA" id="ARBA00022692"/>
    </source>
</evidence>
<evidence type="ECO:0000256" key="6">
    <source>
        <dbReference type="SAM" id="Phobius"/>
    </source>
</evidence>
<sequence length="129" mass="14689">MRWLAWRKPHVARWSQVVLIVLVWFACDQLSRRFHWPVPGSLLAMALLLLGLMAGVMPAAGLRRGADWLLAEMLLFFIPAVMAVWQHLPLLREQGGRILLVILAGTALVMATTAVLVDLMFRWSRRRAH</sequence>
<feature type="transmembrane region" description="Helical" evidence="6">
    <location>
        <begin position="98"/>
        <end position="121"/>
    </location>
</feature>
<organism evidence="7 8">
    <name type="scientific">Dyella telluris</name>
    <dbReference type="NCBI Taxonomy" id="2763498"/>
    <lineage>
        <taxon>Bacteria</taxon>
        <taxon>Pseudomonadati</taxon>
        <taxon>Pseudomonadota</taxon>
        <taxon>Gammaproteobacteria</taxon>
        <taxon>Lysobacterales</taxon>
        <taxon>Rhodanobacteraceae</taxon>
        <taxon>Dyella</taxon>
    </lineage>
</organism>
<reference evidence="7 8" key="1">
    <citation type="submission" date="2020-08" db="EMBL/GenBank/DDBJ databases">
        <title>Dyella sp. G9 isolated from forest soil.</title>
        <authorList>
            <person name="Fu J."/>
            <person name="Qiu L."/>
        </authorList>
    </citation>
    <scope>NUCLEOTIDE SEQUENCE [LARGE SCALE GENOMIC DNA]</scope>
    <source>
        <strain evidence="7 8">G9</strain>
    </source>
</reference>
<keyword evidence="4 6" id="KW-1133">Transmembrane helix</keyword>
<comment type="subcellular location">
    <subcellularLocation>
        <location evidence="1">Cell membrane</location>
        <topology evidence="1">Multi-pass membrane protein</topology>
    </subcellularLocation>
</comment>
<dbReference type="GO" id="GO:0005886">
    <property type="term" value="C:plasma membrane"/>
    <property type="evidence" value="ECO:0007669"/>
    <property type="project" value="UniProtKB-SubCell"/>
</dbReference>
<gene>
    <name evidence="7" type="ORF">H8F01_15510</name>
</gene>
<keyword evidence="2" id="KW-1003">Cell membrane</keyword>
<feature type="transmembrane region" description="Helical" evidence="6">
    <location>
        <begin position="69"/>
        <end position="86"/>
    </location>
</feature>
<keyword evidence="3 6" id="KW-0812">Transmembrane</keyword>
<dbReference type="PANTHER" id="PTHR33931">
    <property type="entry name" value="HOLIN-LIKE PROTEIN CIDA-RELATED"/>
    <property type="match status" value="1"/>
</dbReference>
<dbReference type="PROSITE" id="PS51257">
    <property type="entry name" value="PROKAR_LIPOPROTEIN"/>
    <property type="match status" value="1"/>
</dbReference>
<evidence type="ECO:0000256" key="4">
    <source>
        <dbReference type="ARBA" id="ARBA00022989"/>
    </source>
</evidence>
<keyword evidence="5 6" id="KW-0472">Membrane</keyword>
<evidence type="ECO:0000256" key="2">
    <source>
        <dbReference type="ARBA" id="ARBA00022475"/>
    </source>
</evidence>
<keyword evidence="8" id="KW-1185">Reference proteome</keyword>
<dbReference type="PANTHER" id="PTHR33931:SF2">
    <property type="entry name" value="HOLIN-LIKE PROTEIN CIDA"/>
    <property type="match status" value="1"/>
</dbReference>
<evidence type="ECO:0000256" key="5">
    <source>
        <dbReference type="ARBA" id="ARBA00023136"/>
    </source>
</evidence>
<dbReference type="KEGG" id="dtl:H8F01_15510"/>
<dbReference type="AlphaFoldDB" id="A0A7G8QAP9"/>
<dbReference type="EMBL" id="CP060412">
    <property type="protein sequence ID" value="QNK03857.1"/>
    <property type="molecule type" value="Genomic_DNA"/>
</dbReference>
<evidence type="ECO:0000313" key="8">
    <source>
        <dbReference type="Proteomes" id="UP000515873"/>
    </source>
</evidence>
<dbReference type="Proteomes" id="UP000515873">
    <property type="component" value="Chromosome"/>
</dbReference>
<feature type="transmembrane region" description="Helical" evidence="6">
    <location>
        <begin position="43"/>
        <end position="62"/>
    </location>
</feature>
<proteinExistence type="predicted"/>
<accession>A0A7G8QAP9</accession>
<evidence type="ECO:0000313" key="7">
    <source>
        <dbReference type="EMBL" id="QNK03857.1"/>
    </source>
</evidence>